<dbReference type="AlphaFoldDB" id="A0A328DYS1"/>
<proteinExistence type="predicted"/>
<gene>
    <name evidence="3" type="ORF">DM860_012784</name>
</gene>
<name>A0A328DYS1_9ASTE</name>
<feature type="chain" id="PRO_5016413214" evidence="2">
    <location>
        <begin position="24"/>
        <end position="138"/>
    </location>
</feature>
<feature type="signal peptide" evidence="2">
    <location>
        <begin position="1"/>
        <end position="23"/>
    </location>
</feature>
<evidence type="ECO:0000256" key="1">
    <source>
        <dbReference type="SAM" id="MobiDB-lite"/>
    </source>
</evidence>
<evidence type="ECO:0000256" key="2">
    <source>
        <dbReference type="SAM" id="SignalP"/>
    </source>
</evidence>
<keyword evidence="4" id="KW-1185">Reference proteome</keyword>
<evidence type="ECO:0000313" key="4">
    <source>
        <dbReference type="Proteomes" id="UP000249390"/>
    </source>
</evidence>
<feature type="region of interest" description="Disordered" evidence="1">
    <location>
        <begin position="52"/>
        <end position="79"/>
    </location>
</feature>
<dbReference type="EMBL" id="NQVE01000082">
    <property type="protein sequence ID" value="RAL49351.1"/>
    <property type="molecule type" value="Genomic_DNA"/>
</dbReference>
<feature type="compositionally biased region" description="Low complexity" evidence="1">
    <location>
        <begin position="53"/>
        <end position="64"/>
    </location>
</feature>
<protein>
    <submittedName>
        <fullName evidence="3">Uncharacterized protein</fullName>
    </submittedName>
</protein>
<accession>A0A328DYS1</accession>
<sequence>MLCLRHFMDSFVLLVYAITRSQARLHRRDGNLPRCRSPIFFAVLQVSNIQLASSPHPQSNSPQSEVNQSQSQSYSPTRQFATIPGGQLVATILNQTPQSLVSSSVAEVLLALCNLPDFTSSPTTPVRYHPHLSISSAD</sequence>
<evidence type="ECO:0000313" key="3">
    <source>
        <dbReference type="EMBL" id="RAL49351.1"/>
    </source>
</evidence>
<reference evidence="3 4" key="1">
    <citation type="submission" date="2018-06" db="EMBL/GenBank/DDBJ databases">
        <title>The Genome of Cuscuta australis (Dodder) Provides Insight into the Evolution of Plant Parasitism.</title>
        <authorList>
            <person name="Liu H."/>
        </authorList>
    </citation>
    <scope>NUCLEOTIDE SEQUENCE [LARGE SCALE GENOMIC DNA]</scope>
    <source>
        <strain evidence="4">cv. Yunnan</strain>
        <tissue evidence="3">Vines</tissue>
    </source>
</reference>
<organism evidence="3 4">
    <name type="scientific">Cuscuta australis</name>
    <dbReference type="NCBI Taxonomy" id="267555"/>
    <lineage>
        <taxon>Eukaryota</taxon>
        <taxon>Viridiplantae</taxon>
        <taxon>Streptophyta</taxon>
        <taxon>Embryophyta</taxon>
        <taxon>Tracheophyta</taxon>
        <taxon>Spermatophyta</taxon>
        <taxon>Magnoliopsida</taxon>
        <taxon>eudicotyledons</taxon>
        <taxon>Gunneridae</taxon>
        <taxon>Pentapetalae</taxon>
        <taxon>asterids</taxon>
        <taxon>lamiids</taxon>
        <taxon>Solanales</taxon>
        <taxon>Convolvulaceae</taxon>
        <taxon>Cuscuteae</taxon>
        <taxon>Cuscuta</taxon>
        <taxon>Cuscuta subgen. Grammica</taxon>
        <taxon>Cuscuta sect. Cleistogrammica</taxon>
    </lineage>
</organism>
<feature type="compositionally biased region" description="Polar residues" evidence="1">
    <location>
        <begin position="65"/>
        <end position="79"/>
    </location>
</feature>
<comment type="caution">
    <text evidence="3">The sequence shown here is derived from an EMBL/GenBank/DDBJ whole genome shotgun (WGS) entry which is preliminary data.</text>
</comment>
<keyword evidence="2" id="KW-0732">Signal</keyword>
<dbReference type="Proteomes" id="UP000249390">
    <property type="component" value="Unassembled WGS sequence"/>
</dbReference>